<keyword evidence="7" id="KW-1185">Reference proteome</keyword>
<evidence type="ECO:0000256" key="1">
    <source>
        <dbReference type="ARBA" id="ARBA00009175"/>
    </source>
</evidence>
<keyword evidence="2 4" id="KW-0479">Metal-binding</keyword>
<dbReference type="STRING" id="862908.BMS_0510"/>
<dbReference type="HOGENOM" id="CLU_065520_1_0_7"/>
<dbReference type="GO" id="GO:0030973">
    <property type="term" value="F:molybdate ion binding"/>
    <property type="evidence" value="ECO:0007669"/>
    <property type="project" value="InterPro"/>
</dbReference>
<dbReference type="NCBIfam" id="TIGR01256">
    <property type="entry name" value="modA"/>
    <property type="match status" value="1"/>
</dbReference>
<feature type="signal peptide" evidence="5">
    <location>
        <begin position="1"/>
        <end position="19"/>
    </location>
</feature>
<dbReference type="AlphaFoldDB" id="E1X4J3"/>
<dbReference type="KEGG" id="bmx:BMS_0510"/>
<keyword evidence="3 5" id="KW-0732">Signal</keyword>
<evidence type="ECO:0000256" key="2">
    <source>
        <dbReference type="ARBA" id="ARBA00022723"/>
    </source>
</evidence>
<dbReference type="EMBL" id="FQ312005">
    <property type="protein sequence ID" value="CBW25423.1"/>
    <property type="molecule type" value="Genomic_DNA"/>
</dbReference>
<accession>E1X4J3</accession>
<organism evidence="6 7">
    <name type="scientific">Halobacteriovorax marinus (strain ATCC BAA-682 / DSM 15412 / SJ)</name>
    <name type="common">Bacteriovorax marinus</name>
    <dbReference type="NCBI Taxonomy" id="862908"/>
    <lineage>
        <taxon>Bacteria</taxon>
        <taxon>Pseudomonadati</taxon>
        <taxon>Bdellovibrionota</taxon>
        <taxon>Bacteriovoracia</taxon>
        <taxon>Bacteriovoracales</taxon>
        <taxon>Halobacteriovoraceae</taxon>
        <taxon>Halobacteriovorax</taxon>
    </lineage>
</organism>
<evidence type="ECO:0000256" key="3">
    <source>
        <dbReference type="ARBA" id="ARBA00022729"/>
    </source>
</evidence>
<dbReference type="SUPFAM" id="SSF53850">
    <property type="entry name" value="Periplasmic binding protein-like II"/>
    <property type="match status" value="1"/>
</dbReference>
<dbReference type="PANTHER" id="PTHR30632:SF14">
    <property type="entry name" value="TUNGSTATE_MOLYBDATE_CHROMATE-BINDING PROTEIN MODA"/>
    <property type="match status" value="1"/>
</dbReference>
<dbReference type="PATRIC" id="fig|862908.3.peg.488"/>
<dbReference type="InterPro" id="IPR044084">
    <property type="entry name" value="AvModA-like_subst-bd"/>
</dbReference>
<proteinExistence type="inferred from homology"/>
<evidence type="ECO:0000313" key="7">
    <source>
        <dbReference type="Proteomes" id="UP000008963"/>
    </source>
</evidence>
<feature type="binding site" evidence="4">
    <location>
        <position position="55"/>
    </location>
    <ligand>
        <name>molybdate</name>
        <dbReference type="ChEBI" id="CHEBI:36264"/>
    </ligand>
</feature>
<dbReference type="GO" id="GO:0046872">
    <property type="term" value="F:metal ion binding"/>
    <property type="evidence" value="ECO:0007669"/>
    <property type="project" value="UniProtKB-KW"/>
</dbReference>
<name>E1X4J3_HALMS</name>
<keyword evidence="4" id="KW-0500">Molybdenum</keyword>
<dbReference type="Proteomes" id="UP000008963">
    <property type="component" value="Chromosome"/>
</dbReference>
<evidence type="ECO:0000256" key="4">
    <source>
        <dbReference type="PIRSR" id="PIRSR004846-1"/>
    </source>
</evidence>
<protein>
    <submittedName>
        <fullName evidence="6">Molybdate-binding periplasmic protein</fullName>
    </submittedName>
</protein>
<feature type="binding site" evidence="4">
    <location>
        <position position="162"/>
    </location>
    <ligand>
        <name>molybdate</name>
        <dbReference type="ChEBI" id="CHEBI:36264"/>
    </ligand>
</feature>
<evidence type="ECO:0000313" key="6">
    <source>
        <dbReference type="EMBL" id="CBW25423.1"/>
    </source>
</evidence>
<dbReference type="CDD" id="cd13539">
    <property type="entry name" value="PBP2_AvModA"/>
    <property type="match status" value="1"/>
</dbReference>
<dbReference type="Gene3D" id="3.40.190.10">
    <property type="entry name" value="Periplasmic binding protein-like II"/>
    <property type="match status" value="2"/>
</dbReference>
<sequence>MKFFTACLFIFISNLSIEASPLIAVASNFSHTMKEIVKLYEREHGVQLQISLGSTGSLYSQIRNGAPFDAFFSADTSTVEKLSADKLTIDSSRFTYASGKIAFICPSCKRVENWKDVATSLKGKVAIANPKLAPYGRAAKQALVKNDLFNDVTSKLVYGNNIGSTYQYIRTGNSSSGFVAKSLLIADKVDTNTYQEISEGDYDPIEQECIILKRSKFKNEMKHFFIFLKSKKVKDMIKTFGYKVSENV</sequence>
<evidence type="ECO:0000256" key="5">
    <source>
        <dbReference type="SAM" id="SignalP"/>
    </source>
</evidence>
<reference evidence="7" key="1">
    <citation type="journal article" date="2013" name="ISME J.">
        <title>A small predatory core genome in the divergent marine Bacteriovorax marinus SJ and the terrestrial Bdellovibrio bacteriovorus.</title>
        <authorList>
            <person name="Crossman L.C."/>
            <person name="Chen H."/>
            <person name="Cerdeno-Tarraga A.M."/>
            <person name="Brooks K."/>
            <person name="Quail M.A."/>
            <person name="Pineiro S.A."/>
            <person name="Hobley L."/>
            <person name="Sockett R.E."/>
            <person name="Bentley S.D."/>
            <person name="Parkhill J."/>
            <person name="Williams H.N."/>
            <person name="Stine O.C."/>
        </authorList>
    </citation>
    <scope>NUCLEOTIDE SEQUENCE [LARGE SCALE GENOMIC DNA]</scope>
    <source>
        <strain evidence="7">ATCC BAA-682 / DSM 15412 / SJ</strain>
    </source>
</reference>
<dbReference type="GO" id="GO:0015689">
    <property type="term" value="P:molybdate ion transport"/>
    <property type="evidence" value="ECO:0007669"/>
    <property type="project" value="InterPro"/>
</dbReference>
<gene>
    <name evidence="6" type="primary">modA</name>
    <name evidence="6" type="ordered locus">BMS_0510</name>
</gene>
<dbReference type="PANTHER" id="PTHR30632">
    <property type="entry name" value="MOLYBDATE-BINDING PERIPLASMIC PROTEIN"/>
    <property type="match status" value="1"/>
</dbReference>
<dbReference type="eggNOG" id="COG0725">
    <property type="taxonomic scope" value="Bacteria"/>
</dbReference>
<dbReference type="PIRSF" id="PIRSF004846">
    <property type="entry name" value="ModA"/>
    <property type="match status" value="1"/>
</dbReference>
<dbReference type="Pfam" id="PF13531">
    <property type="entry name" value="SBP_bac_11"/>
    <property type="match status" value="1"/>
</dbReference>
<dbReference type="InterPro" id="IPR005950">
    <property type="entry name" value="ModA"/>
</dbReference>
<dbReference type="InterPro" id="IPR050682">
    <property type="entry name" value="ModA/WtpA"/>
</dbReference>
<comment type="similarity">
    <text evidence="1">Belongs to the bacterial solute-binding protein ModA family.</text>
</comment>
<feature type="chain" id="PRO_5003154788" evidence="5">
    <location>
        <begin position="20"/>
        <end position="248"/>
    </location>
</feature>